<dbReference type="NCBIfam" id="NF047446">
    <property type="entry name" value="barrel_OmpL47"/>
    <property type="match status" value="1"/>
</dbReference>
<dbReference type="Gene3D" id="2.60.120.200">
    <property type="match status" value="3"/>
</dbReference>
<dbReference type="GO" id="GO:0006955">
    <property type="term" value="P:immune response"/>
    <property type="evidence" value="ECO:0007669"/>
    <property type="project" value="InterPro"/>
</dbReference>
<dbReference type="NCBIfam" id="NF033679">
    <property type="entry name" value="DNRLRE_dom"/>
    <property type="match status" value="1"/>
</dbReference>
<dbReference type="EMBL" id="CP070496">
    <property type="protein sequence ID" value="QSB06038.1"/>
    <property type="molecule type" value="Genomic_DNA"/>
</dbReference>
<dbReference type="RefSeq" id="WP_213172049.1">
    <property type="nucleotide sequence ID" value="NZ_CP070496.1"/>
</dbReference>
<dbReference type="AlphaFoldDB" id="A0A895XWM8"/>
<organism evidence="5 6">
    <name type="scientific">Natronoglycomyces albus</name>
    <dbReference type="NCBI Taxonomy" id="2811108"/>
    <lineage>
        <taxon>Bacteria</taxon>
        <taxon>Bacillati</taxon>
        <taxon>Actinomycetota</taxon>
        <taxon>Actinomycetes</taxon>
        <taxon>Glycomycetales</taxon>
        <taxon>Glycomycetaceae</taxon>
        <taxon>Natronoglycomyces</taxon>
    </lineage>
</organism>
<dbReference type="PANTHER" id="PTHR46943:SF1">
    <property type="entry name" value="PENTRAXIN-RELATED PROTEIN PTX3"/>
    <property type="match status" value="1"/>
</dbReference>
<keyword evidence="1" id="KW-0732">Signal</keyword>
<feature type="region of interest" description="Disordered" evidence="3">
    <location>
        <begin position="821"/>
        <end position="853"/>
    </location>
</feature>
<dbReference type="KEGG" id="nav:JQS30_03695"/>
<dbReference type="Gene3D" id="2.60.40.10">
    <property type="entry name" value="Immunoglobulins"/>
    <property type="match status" value="2"/>
</dbReference>
<dbReference type="InterPro" id="IPR058094">
    <property type="entry name" value="Ig-like_OmpL47-like"/>
</dbReference>
<evidence type="ECO:0000256" key="3">
    <source>
        <dbReference type="SAM" id="MobiDB-lite"/>
    </source>
</evidence>
<feature type="region of interest" description="Disordered" evidence="3">
    <location>
        <begin position="364"/>
        <end position="404"/>
    </location>
</feature>
<dbReference type="InterPro" id="IPR013783">
    <property type="entry name" value="Ig-like_fold"/>
</dbReference>
<feature type="domain" description="LamG-like jellyroll fold" evidence="4">
    <location>
        <begin position="1081"/>
        <end position="1220"/>
    </location>
</feature>
<evidence type="ECO:0000256" key="2">
    <source>
        <dbReference type="ARBA" id="ARBA00023157"/>
    </source>
</evidence>
<feature type="domain" description="LamG-like jellyroll fold" evidence="4">
    <location>
        <begin position="644"/>
        <end position="793"/>
    </location>
</feature>
<dbReference type="GO" id="GO:0005975">
    <property type="term" value="P:carbohydrate metabolic process"/>
    <property type="evidence" value="ECO:0007669"/>
    <property type="project" value="UniProtKB-ARBA"/>
</dbReference>
<proteinExistence type="predicted"/>
<reference evidence="5" key="1">
    <citation type="submission" date="2021-02" db="EMBL/GenBank/DDBJ databases">
        <title>Natronoglycomyces albus gen. nov., sp. nov, a haloalkaliphilic actinobacterium from a soda solonchak soil.</title>
        <authorList>
            <person name="Sorokin D.Y."/>
            <person name="Khijniak T.V."/>
            <person name="Zakharycheva A.P."/>
            <person name="Boueva O.V."/>
            <person name="Ariskina E.V."/>
            <person name="Hahnke R.L."/>
            <person name="Bunk B."/>
            <person name="Sproer C."/>
            <person name="Schumann P."/>
            <person name="Evtushenko L.I."/>
            <person name="Kublanov I.V."/>
        </authorList>
    </citation>
    <scope>NUCLEOTIDE SEQUENCE</scope>
    <source>
        <strain evidence="5">DSM 106290</strain>
    </source>
</reference>
<dbReference type="Pfam" id="PF13385">
    <property type="entry name" value="Laminin_G_3"/>
    <property type="match status" value="3"/>
</dbReference>
<evidence type="ECO:0000259" key="4">
    <source>
        <dbReference type="SMART" id="SM00560"/>
    </source>
</evidence>
<dbReference type="PANTHER" id="PTHR46943">
    <property type="entry name" value="PENTRAXIN-RELATED PROTEIN PTX3"/>
    <property type="match status" value="1"/>
</dbReference>
<protein>
    <submittedName>
        <fullName evidence="5">Laminin G domain-containing protein</fullName>
    </submittedName>
</protein>
<feature type="domain" description="LamG-like jellyroll fold" evidence="4">
    <location>
        <begin position="866"/>
        <end position="1018"/>
    </location>
</feature>
<evidence type="ECO:0000313" key="6">
    <source>
        <dbReference type="Proteomes" id="UP000662939"/>
    </source>
</evidence>
<dbReference type="InterPro" id="IPR042837">
    <property type="entry name" value="PTX3"/>
</dbReference>
<name>A0A895XWM8_9ACTN</name>
<keyword evidence="2" id="KW-1015">Disulfide bond</keyword>
<gene>
    <name evidence="5" type="ORF">JQS30_03695</name>
</gene>
<dbReference type="SMART" id="SM00560">
    <property type="entry name" value="LamGL"/>
    <property type="match status" value="3"/>
</dbReference>
<keyword evidence="6" id="KW-1185">Reference proteome</keyword>
<sequence>MTATSPEGGSLALRWPDSLPQPVVEGSSATYADVYPDVDLVVTAKPDGFFYVLVVHTPEAASLPELANVEVGVESVELDVSQEPETNVVVARDDEGDVAFESGQALMWDSSSIEHESKTVEAEGLLGAFVDVTDGTDPMGADQIAPGRVSEMAMSLSEETLSVVPDADLLSDSEAVYPIYIDPPFRGARMGWTNVFREQPNSSPSWWNDGGMRVGYQGWECSGDPTCGRWRSVVRFNTEGIRNKQIISASVKVRQTHSGNCSGTTPLRIWQVHAIDSSSTWNSVSWQHGSSLQTRDVGSSNSNCGGSNRVVNFNGSGVRQQVQRHASHPYNTISFGFRSGSEGDRMQYRRLGVNSSYPRLDVEYNSYPTRPTRQNTHGRGCASSSPGPWINTRSPSLRGRPHDPDGRVGYQIRVYPPNSTSSIRSYTSASRTLATGVDRSWNVSSDLSDGNYRWRMRSRDNYTGSNNQWSNWASFCYFRVDTTPPTAPDITKDGHEFLVPEHANVALNVESSDEGSGVAAFEYSWNSDTYDQSVTSSGMAQITLHRVPAGRHTVYVRALDHAGNYSNSQSYSFYAGRFGTATPTGAWQIDGDWWDQTGNGHHVSPLSEAGVEFTEDRHGRVDSAATFDGEACAGTASEVVRTDAAYSLAMWARVDDLDTDQVFLSQAGANRSEFTLGYDSHSQRWNFRLAEADVSDPATFAQVSSSQPVQAGRWYHVMVTVDPEVEYLRLHIDGEFDSDADYNFENWRAPVGQRGGVGIGCALHAGADGPSMSDFVTGAIDQVVIWQGVASDRLFDEAAVEVPGSLQAVRWEFRDSGQDSSGFGRDVDIPDQATVGADPFERPRGSMELSGDSCASYPEPTVVTDRSFVISAWVRPDDLDSNATAVSIAGDDNTAARLRYLSEEGQFQFAMLSADAPSGAGADWITVLGDTEIEAKRWYHLTGVYDRLNGHIRLYVDGEAQGSREASADFWIAGGPTLVGCAGRESDSHRWEHWSGGIHDVQLWSGSDVRFAEVMGATPVELQAWWALDGGGEDWTDNGRHLQVEGDHEWVDGWDATPGGAIRFERDGAACVEYADFAPSSSFTFTTWVRLDQISFSSGNSGPGTVVQYTDGDEASFHLWHGGMLPYWTWSIDTVNGPNNGSHPADRAGIDEEWIFLAVASDHQDGARFFINGQHVATFDTPKLPMEGSLCIGGGVGDYGMPLQGELDDVIVWSGVVPDQTIMNMYDPNLVVN</sequence>
<accession>A0A895XWM8</accession>
<dbReference type="Proteomes" id="UP000662939">
    <property type="component" value="Chromosome"/>
</dbReference>
<feature type="compositionally biased region" description="Polar residues" evidence="3">
    <location>
        <begin position="366"/>
        <end position="395"/>
    </location>
</feature>
<dbReference type="SUPFAM" id="SSF49899">
    <property type="entry name" value="Concanavalin A-like lectins/glucanases"/>
    <property type="match status" value="3"/>
</dbReference>
<evidence type="ECO:0000256" key="1">
    <source>
        <dbReference type="ARBA" id="ARBA00022729"/>
    </source>
</evidence>
<evidence type="ECO:0000313" key="5">
    <source>
        <dbReference type="EMBL" id="QSB06038.1"/>
    </source>
</evidence>
<dbReference type="InterPro" id="IPR013320">
    <property type="entry name" value="ConA-like_dom_sf"/>
</dbReference>
<dbReference type="InterPro" id="IPR006558">
    <property type="entry name" value="LamG-like"/>
</dbReference>